<evidence type="ECO:0000313" key="10">
    <source>
        <dbReference type="Proteomes" id="UP000095751"/>
    </source>
</evidence>
<dbReference type="PANTHER" id="PTHR46365:SF1">
    <property type="entry name" value="COPPER TRANSPORT PROTEIN ATOX1"/>
    <property type="match status" value="1"/>
</dbReference>
<dbReference type="InterPro" id="IPR006121">
    <property type="entry name" value="HMA_dom"/>
</dbReference>
<dbReference type="InterPro" id="IPR051881">
    <property type="entry name" value="Copper_transport_ATOX1-like"/>
</dbReference>
<evidence type="ECO:0000256" key="6">
    <source>
        <dbReference type="ARBA" id="ARBA00023186"/>
    </source>
</evidence>
<keyword evidence="3" id="KW-0187">Copper transport</keyword>
<sequence length="72" mass="7717">MPETTFDVGMTCEGCANAVKRIFKKMEGVSSCETDLETKKVVVTADDSVTPEAMLEKLQKWSSASGKSVALA</sequence>
<dbReference type="GO" id="GO:0046872">
    <property type="term" value="F:metal ion binding"/>
    <property type="evidence" value="ECO:0007669"/>
    <property type="project" value="UniProtKB-KW"/>
</dbReference>
<dbReference type="Proteomes" id="UP000095751">
    <property type="component" value="Unassembled WGS sequence"/>
</dbReference>
<keyword evidence="4" id="KW-0186">Copper</keyword>
<name>A0A1E7FHB0_9STRA</name>
<dbReference type="CDD" id="cd00371">
    <property type="entry name" value="HMA"/>
    <property type="match status" value="1"/>
</dbReference>
<organism evidence="9 10">
    <name type="scientific">Fragilariopsis cylindrus CCMP1102</name>
    <dbReference type="NCBI Taxonomy" id="635003"/>
    <lineage>
        <taxon>Eukaryota</taxon>
        <taxon>Sar</taxon>
        <taxon>Stramenopiles</taxon>
        <taxon>Ochrophyta</taxon>
        <taxon>Bacillariophyta</taxon>
        <taxon>Bacillariophyceae</taxon>
        <taxon>Bacillariophycidae</taxon>
        <taxon>Bacillariales</taxon>
        <taxon>Bacillariaceae</taxon>
        <taxon>Fragilariopsis</taxon>
    </lineage>
</organism>
<dbReference type="Gene3D" id="3.30.70.100">
    <property type="match status" value="1"/>
</dbReference>
<protein>
    <submittedName>
        <fullName evidence="9">Copper chaperone-like protein</fullName>
    </submittedName>
</protein>
<comment type="similarity">
    <text evidence="7">Belongs to the ATX1 family.</text>
</comment>
<dbReference type="PANTHER" id="PTHR46365">
    <property type="entry name" value="COPPER TRANSPORT PROTEIN ATOX1"/>
    <property type="match status" value="1"/>
</dbReference>
<keyword evidence="5" id="KW-0406">Ion transport</keyword>
<evidence type="ECO:0000313" key="9">
    <source>
        <dbReference type="EMBL" id="OEU17560.1"/>
    </source>
</evidence>
<proteinExistence type="inferred from homology"/>
<evidence type="ECO:0000256" key="1">
    <source>
        <dbReference type="ARBA" id="ARBA00022448"/>
    </source>
</evidence>
<keyword evidence="10" id="KW-1185">Reference proteome</keyword>
<keyword evidence="2" id="KW-0479">Metal-binding</keyword>
<feature type="domain" description="HMA" evidence="8">
    <location>
        <begin position="1"/>
        <end position="66"/>
    </location>
</feature>
<dbReference type="KEGG" id="fcy:FRACYDRAFT_268740"/>
<evidence type="ECO:0000256" key="5">
    <source>
        <dbReference type="ARBA" id="ARBA00023065"/>
    </source>
</evidence>
<evidence type="ECO:0000256" key="4">
    <source>
        <dbReference type="ARBA" id="ARBA00023008"/>
    </source>
</evidence>
<dbReference type="GO" id="GO:0005829">
    <property type="term" value="C:cytosol"/>
    <property type="evidence" value="ECO:0007669"/>
    <property type="project" value="TreeGrafter"/>
</dbReference>
<reference evidence="9 10" key="1">
    <citation type="submission" date="2016-09" db="EMBL/GenBank/DDBJ databases">
        <title>Extensive genetic diversity and differential bi-allelic expression allows diatom success in the polar Southern Ocean.</title>
        <authorList>
            <consortium name="DOE Joint Genome Institute"/>
            <person name="Mock T."/>
            <person name="Otillar R.P."/>
            <person name="Strauss J."/>
            <person name="Dupont C."/>
            <person name="Frickenhaus S."/>
            <person name="Maumus F."/>
            <person name="Mcmullan M."/>
            <person name="Sanges R."/>
            <person name="Schmutz J."/>
            <person name="Toseland A."/>
            <person name="Valas R."/>
            <person name="Veluchamy A."/>
            <person name="Ward B.J."/>
            <person name="Allen A."/>
            <person name="Barry K."/>
            <person name="Falciatore A."/>
            <person name="Ferrante M."/>
            <person name="Fortunato A.E."/>
            <person name="Gloeckner G."/>
            <person name="Gruber A."/>
            <person name="Hipkin R."/>
            <person name="Janech M."/>
            <person name="Kroth P."/>
            <person name="Leese F."/>
            <person name="Lindquist E."/>
            <person name="Lyon B.R."/>
            <person name="Martin J."/>
            <person name="Mayer C."/>
            <person name="Parker M."/>
            <person name="Quesneville H."/>
            <person name="Raymond J."/>
            <person name="Uhlig C."/>
            <person name="Valentin K.U."/>
            <person name="Worden A.Z."/>
            <person name="Armbrust E.V."/>
            <person name="Bowler C."/>
            <person name="Green B."/>
            <person name="Moulton V."/>
            <person name="Van Oosterhout C."/>
            <person name="Grigoriev I."/>
        </authorList>
    </citation>
    <scope>NUCLEOTIDE SEQUENCE [LARGE SCALE GENOMIC DNA]</scope>
    <source>
        <strain evidence="9 10">CCMP1102</strain>
    </source>
</reference>
<dbReference type="GO" id="GO:0006825">
    <property type="term" value="P:copper ion transport"/>
    <property type="evidence" value="ECO:0007669"/>
    <property type="project" value="UniProtKB-KW"/>
</dbReference>
<gene>
    <name evidence="9" type="ORF">FRACYDRAFT_268740</name>
</gene>
<dbReference type="PROSITE" id="PS50846">
    <property type="entry name" value="HMA_2"/>
    <property type="match status" value="1"/>
</dbReference>
<dbReference type="GO" id="GO:0016531">
    <property type="term" value="F:copper chaperone activity"/>
    <property type="evidence" value="ECO:0007669"/>
    <property type="project" value="TreeGrafter"/>
</dbReference>
<evidence type="ECO:0000256" key="7">
    <source>
        <dbReference type="ARBA" id="ARBA00038171"/>
    </source>
</evidence>
<evidence type="ECO:0000256" key="3">
    <source>
        <dbReference type="ARBA" id="ARBA00022796"/>
    </source>
</evidence>
<evidence type="ECO:0000259" key="8">
    <source>
        <dbReference type="PROSITE" id="PS50846"/>
    </source>
</evidence>
<dbReference type="OrthoDB" id="689350at2759"/>
<dbReference type="AlphaFoldDB" id="A0A1E7FHB0"/>
<dbReference type="InterPro" id="IPR036163">
    <property type="entry name" value="HMA_dom_sf"/>
</dbReference>
<keyword evidence="6" id="KW-0143">Chaperone</keyword>
<evidence type="ECO:0000256" key="2">
    <source>
        <dbReference type="ARBA" id="ARBA00022723"/>
    </source>
</evidence>
<accession>A0A1E7FHB0</accession>
<dbReference type="Pfam" id="PF00403">
    <property type="entry name" value="HMA"/>
    <property type="match status" value="1"/>
</dbReference>
<dbReference type="SUPFAM" id="SSF55008">
    <property type="entry name" value="HMA, heavy metal-associated domain"/>
    <property type="match status" value="1"/>
</dbReference>
<dbReference type="EMBL" id="KV784357">
    <property type="protein sequence ID" value="OEU17560.1"/>
    <property type="molecule type" value="Genomic_DNA"/>
</dbReference>
<dbReference type="InParanoid" id="A0A1E7FHB0"/>
<keyword evidence="1" id="KW-0813">Transport</keyword>